<dbReference type="Proteomes" id="UP000821865">
    <property type="component" value="Chromosome 1"/>
</dbReference>
<accession>A0ACB8DY54</accession>
<keyword evidence="2" id="KW-1185">Reference proteome</keyword>
<dbReference type="EMBL" id="CM023470">
    <property type="protein sequence ID" value="KAH7979254.1"/>
    <property type="molecule type" value="Genomic_DNA"/>
</dbReference>
<reference evidence="1" key="1">
    <citation type="submission" date="2020-05" db="EMBL/GenBank/DDBJ databases">
        <title>Large-scale comparative analyses of tick genomes elucidate their genetic diversity and vector capacities.</title>
        <authorList>
            <person name="Jia N."/>
            <person name="Wang J."/>
            <person name="Shi W."/>
            <person name="Du L."/>
            <person name="Sun Y."/>
            <person name="Zhan W."/>
            <person name="Jiang J."/>
            <person name="Wang Q."/>
            <person name="Zhang B."/>
            <person name="Ji P."/>
            <person name="Sakyi L.B."/>
            <person name="Cui X."/>
            <person name="Yuan T."/>
            <person name="Jiang B."/>
            <person name="Yang W."/>
            <person name="Lam T.T.-Y."/>
            <person name="Chang Q."/>
            <person name="Ding S."/>
            <person name="Wang X."/>
            <person name="Zhu J."/>
            <person name="Ruan X."/>
            <person name="Zhao L."/>
            <person name="Wei J."/>
            <person name="Que T."/>
            <person name="Du C."/>
            <person name="Cheng J."/>
            <person name="Dai P."/>
            <person name="Han X."/>
            <person name="Huang E."/>
            <person name="Gao Y."/>
            <person name="Liu J."/>
            <person name="Shao H."/>
            <person name="Ye R."/>
            <person name="Li L."/>
            <person name="Wei W."/>
            <person name="Wang X."/>
            <person name="Wang C."/>
            <person name="Yang T."/>
            <person name="Huo Q."/>
            <person name="Li W."/>
            <person name="Guo W."/>
            <person name="Chen H."/>
            <person name="Zhou L."/>
            <person name="Ni X."/>
            <person name="Tian J."/>
            <person name="Zhou Y."/>
            <person name="Sheng Y."/>
            <person name="Liu T."/>
            <person name="Pan Y."/>
            <person name="Xia L."/>
            <person name="Li J."/>
            <person name="Zhao F."/>
            <person name="Cao W."/>
        </authorList>
    </citation>
    <scope>NUCLEOTIDE SEQUENCE</scope>
    <source>
        <strain evidence="1">Dsil-2018</strain>
    </source>
</reference>
<gene>
    <name evidence="1" type="ORF">HPB49_008820</name>
</gene>
<evidence type="ECO:0000313" key="1">
    <source>
        <dbReference type="EMBL" id="KAH7979254.1"/>
    </source>
</evidence>
<proteinExistence type="predicted"/>
<name>A0ACB8DY54_DERSI</name>
<comment type="caution">
    <text evidence="1">The sequence shown here is derived from an EMBL/GenBank/DDBJ whole genome shotgun (WGS) entry which is preliminary data.</text>
</comment>
<organism evidence="1 2">
    <name type="scientific">Dermacentor silvarum</name>
    <name type="common">Tick</name>
    <dbReference type="NCBI Taxonomy" id="543639"/>
    <lineage>
        <taxon>Eukaryota</taxon>
        <taxon>Metazoa</taxon>
        <taxon>Ecdysozoa</taxon>
        <taxon>Arthropoda</taxon>
        <taxon>Chelicerata</taxon>
        <taxon>Arachnida</taxon>
        <taxon>Acari</taxon>
        <taxon>Parasitiformes</taxon>
        <taxon>Ixodida</taxon>
        <taxon>Ixodoidea</taxon>
        <taxon>Ixodidae</taxon>
        <taxon>Rhipicephalinae</taxon>
        <taxon>Dermacentor</taxon>
    </lineage>
</organism>
<sequence length="217" mass="21290">MAAISCALFFAVLANAGTLRGGYGGGAVGGLGTLSVGIGGGYAGLGYLAESGGGYYGGGYRGQEDNRPRPYSFGYVAQGVDGSSSRQEVGDGSGSVQGEYTLSTAEGGQRKVKYTADAGGFRAVVDTNEPGTQSESPADVALRSSSPPAYLLASKYGAAGSYAGVRPRAVYGGARGLYGAGAAGYGSAGLYGGLGGRSVGVYAGGVGVHGKHGVGWH</sequence>
<evidence type="ECO:0000313" key="2">
    <source>
        <dbReference type="Proteomes" id="UP000821865"/>
    </source>
</evidence>
<protein>
    <submittedName>
        <fullName evidence="1">Uncharacterized protein</fullName>
    </submittedName>
</protein>